<dbReference type="Proteomes" id="UP000324800">
    <property type="component" value="Unassembled WGS sequence"/>
</dbReference>
<protein>
    <submittedName>
        <fullName evidence="5">Putative methyltransferase domain protein</fullName>
    </submittedName>
</protein>
<keyword evidence="2 5" id="KW-0489">Methyltransferase</keyword>
<dbReference type="AlphaFoldDB" id="A0A5J4U7Y8"/>
<dbReference type="InterPro" id="IPR013216">
    <property type="entry name" value="Methyltransf_11"/>
</dbReference>
<dbReference type="InterPro" id="IPR051419">
    <property type="entry name" value="Lys/N-term_MeTrsfase_sf"/>
</dbReference>
<keyword evidence="3 5" id="KW-0808">Transferase</keyword>
<dbReference type="OrthoDB" id="411785at2759"/>
<evidence type="ECO:0000256" key="3">
    <source>
        <dbReference type="ARBA" id="ARBA00022679"/>
    </source>
</evidence>
<sequence>MAEYGSTDFWNRRYANVFQRFDWLLTYQFDLKPILHQFLESNSLILDIGCGSSRLDEELYDDGFKNISAIDKCPAVIYNMKTVNNLRPEINWFVMDATEMTFPSESFDIFIDKATSDAIFCSRGSFINIRKMLLCISRVLRRGGIYIVISHRPPDKREKFFSNLQKYGWSFSWETVASKRANDSLNGILVNLPENFYIYYMNNNRLNQCAMSVERCSLLKNYRNTPAIFALKHK</sequence>
<dbReference type="Gene3D" id="3.40.50.150">
    <property type="entry name" value="Vaccinia Virus protein VP39"/>
    <property type="match status" value="1"/>
</dbReference>
<dbReference type="SUPFAM" id="SSF53335">
    <property type="entry name" value="S-adenosyl-L-methionine-dependent methyltransferases"/>
    <property type="match status" value="1"/>
</dbReference>
<dbReference type="EMBL" id="SNRW01019464">
    <property type="protein sequence ID" value="KAA6366354.1"/>
    <property type="molecule type" value="Genomic_DNA"/>
</dbReference>
<organism evidence="5 6">
    <name type="scientific">Streblomastix strix</name>
    <dbReference type="NCBI Taxonomy" id="222440"/>
    <lineage>
        <taxon>Eukaryota</taxon>
        <taxon>Metamonada</taxon>
        <taxon>Preaxostyla</taxon>
        <taxon>Oxymonadida</taxon>
        <taxon>Streblomastigidae</taxon>
        <taxon>Streblomastix</taxon>
    </lineage>
</organism>
<dbReference type="CDD" id="cd02440">
    <property type="entry name" value="AdoMet_MTases"/>
    <property type="match status" value="1"/>
</dbReference>
<feature type="domain" description="Methyltransferase type 11" evidence="4">
    <location>
        <begin position="46"/>
        <end position="148"/>
    </location>
</feature>
<dbReference type="PANTHER" id="PTHR12176">
    <property type="entry name" value="SAM-DEPENDENT METHYLTRANSFERASE SUPERFAMILY PROTEIN"/>
    <property type="match status" value="1"/>
</dbReference>
<evidence type="ECO:0000313" key="5">
    <source>
        <dbReference type="EMBL" id="KAA6366354.1"/>
    </source>
</evidence>
<gene>
    <name evidence="5" type="ORF">EZS28_038119</name>
</gene>
<evidence type="ECO:0000256" key="2">
    <source>
        <dbReference type="ARBA" id="ARBA00022603"/>
    </source>
</evidence>
<dbReference type="GO" id="GO:0032259">
    <property type="term" value="P:methylation"/>
    <property type="evidence" value="ECO:0007669"/>
    <property type="project" value="UniProtKB-KW"/>
</dbReference>
<accession>A0A5J4U7Y8</accession>
<dbReference type="InterPro" id="IPR029063">
    <property type="entry name" value="SAM-dependent_MTases_sf"/>
</dbReference>
<comment type="caution">
    <text evidence="5">The sequence shown here is derived from an EMBL/GenBank/DDBJ whole genome shotgun (WGS) entry which is preliminary data.</text>
</comment>
<reference evidence="5 6" key="1">
    <citation type="submission" date="2019-03" db="EMBL/GenBank/DDBJ databases">
        <title>Single cell metagenomics reveals metabolic interactions within the superorganism composed of flagellate Streblomastix strix and complex community of Bacteroidetes bacteria on its surface.</title>
        <authorList>
            <person name="Treitli S.C."/>
            <person name="Kolisko M."/>
            <person name="Husnik F."/>
            <person name="Keeling P."/>
            <person name="Hampl V."/>
        </authorList>
    </citation>
    <scope>NUCLEOTIDE SEQUENCE [LARGE SCALE GENOMIC DNA]</scope>
    <source>
        <strain evidence="5">ST1C</strain>
    </source>
</reference>
<evidence type="ECO:0000313" key="6">
    <source>
        <dbReference type="Proteomes" id="UP000324800"/>
    </source>
</evidence>
<evidence type="ECO:0000259" key="4">
    <source>
        <dbReference type="Pfam" id="PF08241"/>
    </source>
</evidence>
<comment type="similarity">
    <text evidence="1">Belongs to the methyltransferase superfamily.</text>
</comment>
<proteinExistence type="inferred from homology"/>
<dbReference type="Pfam" id="PF08241">
    <property type="entry name" value="Methyltransf_11"/>
    <property type="match status" value="1"/>
</dbReference>
<evidence type="ECO:0000256" key="1">
    <source>
        <dbReference type="ARBA" id="ARBA00008361"/>
    </source>
</evidence>
<name>A0A5J4U7Y8_9EUKA</name>
<dbReference type="GO" id="GO:0008757">
    <property type="term" value="F:S-adenosylmethionine-dependent methyltransferase activity"/>
    <property type="evidence" value="ECO:0007669"/>
    <property type="project" value="InterPro"/>
</dbReference>